<comment type="caution">
    <text evidence="1">The sequence shown here is derived from an EMBL/GenBank/DDBJ whole genome shotgun (WGS) entry which is preliminary data.</text>
</comment>
<accession>A0A3S4Y7M3</accession>
<dbReference type="InterPro" id="IPR043519">
    <property type="entry name" value="NT_sf"/>
</dbReference>
<dbReference type="RefSeq" id="WP_128535205.1">
    <property type="nucleotide sequence ID" value="NZ_SBIW01000008.1"/>
</dbReference>
<proteinExistence type="predicted"/>
<reference evidence="1 2" key="1">
    <citation type="submission" date="2019-01" db="EMBL/GenBank/DDBJ databases">
        <title>Mucilaginibacter antarcticum sp. nov., isolated from antarctic soil.</title>
        <authorList>
            <person name="Yan Y.-Q."/>
            <person name="Du Z.-J."/>
        </authorList>
    </citation>
    <scope>NUCLEOTIDE SEQUENCE [LARGE SCALE GENOMIC DNA]</scope>
    <source>
        <strain evidence="1 2">F01003</strain>
    </source>
</reference>
<protein>
    <recommendedName>
        <fullName evidence="3">Nucleotidyl transferase AbiEii/AbiGii toxin family protein</fullName>
    </recommendedName>
</protein>
<dbReference type="OrthoDB" id="121150at2"/>
<sequence length="103" mass="11765">MGNIFKEDFIDFIDALNICDLRYMLIGGLSVVLHGYSRTTGDMDIWVDRTSENYKKIKLAFREWYIPMGRLRIWNGVCASSASLITQETLSILARISPVAMLN</sequence>
<organism evidence="1 2">
    <name type="scientific">Mucilaginibacter gilvus</name>
    <dbReference type="NCBI Taxonomy" id="2305909"/>
    <lineage>
        <taxon>Bacteria</taxon>
        <taxon>Pseudomonadati</taxon>
        <taxon>Bacteroidota</taxon>
        <taxon>Sphingobacteriia</taxon>
        <taxon>Sphingobacteriales</taxon>
        <taxon>Sphingobacteriaceae</taxon>
        <taxon>Mucilaginibacter</taxon>
    </lineage>
</organism>
<dbReference type="AlphaFoldDB" id="A0A3S4Y7M3"/>
<dbReference type="SUPFAM" id="SSF81301">
    <property type="entry name" value="Nucleotidyltransferase"/>
    <property type="match status" value="1"/>
</dbReference>
<dbReference type="EMBL" id="SBIW01000008">
    <property type="protein sequence ID" value="RWY49134.1"/>
    <property type="molecule type" value="Genomic_DNA"/>
</dbReference>
<evidence type="ECO:0008006" key="3">
    <source>
        <dbReference type="Google" id="ProtNLM"/>
    </source>
</evidence>
<gene>
    <name evidence="1" type="ORF">EPL05_17075</name>
</gene>
<evidence type="ECO:0000313" key="1">
    <source>
        <dbReference type="EMBL" id="RWY49134.1"/>
    </source>
</evidence>
<evidence type="ECO:0000313" key="2">
    <source>
        <dbReference type="Proteomes" id="UP000286701"/>
    </source>
</evidence>
<dbReference type="Proteomes" id="UP000286701">
    <property type="component" value="Unassembled WGS sequence"/>
</dbReference>
<name>A0A3S4Y7M3_9SPHI</name>
<dbReference type="Gene3D" id="3.30.460.40">
    <property type="match status" value="1"/>
</dbReference>
<keyword evidence="2" id="KW-1185">Reference proteome</keyword>